<dbReference type="InterPro" id="IPR040840">
    <property type="entry name" value="TcA_TcB_BD"/>
</dbReference>
<evidence type="ECO:0000256" key="1">
    <source>
        <dbReference type="ARBA" id="ARBA00023026"/>
    </source>
</evidence>
<evidence type="ECO:0000313" key="7">
    <source>
        <dbReference type="Proteomes" id="UP000095143"/>
    </source>
</evidence>
<dbReference type="Proteomes" id="UP000095143">
    <property type="component" value="Unassembled WGS sequence"/>
</dbReference>
<keyword evidence="2" id="KW-0175">Coiled coil</keyword>
<evidence type="ECO:0008006" key="8">
    <source>
        <dbReference type="Google" id="ProtNLM"/>
    </source>
</evidence>
<feature type="domain" description="ABC toxin N-terminal" evidence="5">
    <location>
        <begin position="1061"/>
        <end position="1189"/>
    </location>
</feature>
<accession>A0A1C2DM90</accession>
<dbReference type="InterPro" id="IPR046839">
    <property type="entry name" value="ABC_toxin_N"/>
</dbReference>
<dbReference type="Pfam" id="PF20220">
    <property type="entry name" value="ABC_toxin_N"/>
    <property type="match status" value="1"/>
</dbReference>
<evidence type="ECO:0000259" key="4">
    <source>
        <dbReference type="Pfam" id="PF18413"/>
    </source>
</evidence>
<dbReference type="InterPro" id="IPR041079">
    <property type="entry name" value="Neuraminidase-like"/>
</dbReference>
<evidence type="ECO:0000259" key="5">
    <source>
        <dbReference type="Pfam" id="PF20220"/>
    </source>
</evidence>
<reference evidence="6 7" key="1">
    <citation type="submission" date="2016-08" db="EMBL/GenBank/DDBJ databases">
        <title>Whole genome sequence of Pseudomonas graminis strain UASWS1507, a potential biological control agent for agriculture.</title>
        <authorList>
            <person name="Crovadore J."/>
            <person name="Calmin G."/>
            <person name="Chablais R."/>
            <person name="Cochard B."/>
            <person name="Lefort F."/>
        </authorList>
    </citation>
    <scope>NUCLEOTIDE SEQUENCE [LARGE SCALE GENOMIC DNA]</scope>
    <source>
        <strain evidence="6 7">UASWS1507</strain>
    </source>
</reference>
<evidence type="ECO:0000313" key="6">
    <source>
        <dbReference type="EMBL" id="OCX15881.1"/>
    </source>
</evidence>
<feature type="domain" description="Neuraminidase-like" evidence="4">
    <location>
        <begin position="1219"/>
        <end position="1364"/>
    </location>
</feature>
<name>A0A1C2DM90_9PSED</name>
<comment type="caution">
    <text evidence="6">The sequence shown here is derived from an EMBL/GenBank/DDBJ whole genome shotgun (WGS) entry which is preliminary data.</text>
</comment>
<keyword evidence="1" id="KW-0843">Virulence</keyword>
<organism evidence="6 7">
    <name type="scientific">Pseudomonas graminis</name>
    <dbReference type="NCBI Taxonomy" id="158627"/>
    <lineage>
        <taxon>Bacteria</taxon>
        <taxon>Pseudomonadati</taxon>
        <taxon>Pseudomonadota</taxon>
        <taxon>Gammaproteobacteria</taxon>
        <taxon>Pseudomonadales</taxon>
        <taxon>Pseudomonadaceae</taxon>
        <taxon>Pseudomonas</taxon>
    </lineage>
</organism>
<dbReference type="Pfam" id="PF18276">
    <property type="entry name" value="TcA_TcB_BD"/>
    <property type="match status" value="1"/>
</dbReference>
<dbReference type="InterPro" id="IPR018003">
    <property type="entry name" value="Insecticidal_toxin/plasmid_vir"/>
</dbReference>
<evidence type="ECO:0000256" key="2">
    <source>
        <dbReference type="SAM" id="Coils"/>
    </source>
</evidence>
<feature type="coiled-coil region" evidence="2">
    <location>
        <begin position="2314"/>
        <end position="2355"/>
    </location>
</feature>
<dbReference type="Pfam" id="PF03538">
    <property type="entry name" value="VRP1"/>
    <property type="match status" value="1"/>
</dbReference>
<dbReference type="Pfam" id="PF18413">
    <property type="entry name" value="Neuraminidase"/>
    <property type="match status" value="1"/>
</dbReference>
<dbReference type="RefSeq" id="WP_065991233.1">
    <property type="nucleotide sequence ID" value="NZ_MDEN01000066.1"/>
</dbReference>
<evidence type="ECO:0000259" key="3">
    <source>
        <dbReference type="Pfam" id="PF18276"/>
    </source>
</evidence>
<dbReference type="EMBL" id="MDEN01000066">
    <property type="protein sequence ID" value="OCX15881.1"/>
    <property type="molecule type" value="Genomic_DNA"/>
</dbReference>
<proteinExistence type="predicted"/>
<sequence>MDDYTTTSAVYGKMFPEQVADRCSSDALEANNGPFSYLHTLYQQALSLEAKGDAATQITLGERRPDIGERVLDEASLETQVPLLTLVIEAMTRQAKIYVGDKKNLAEQIAAAQYPVQLPFHHPLEQIKAVLGVKRCSLFNLLQQTDYGYPNFAYGNLRTAQLRNIMRKATGFSPTLQALLLDESASNGADFLLQRYGVKGAAQEALEQLSSVEFLARQTGLKPEDVLDLLATSGVADDGQEAFTTVKQSNSYSPGGKINIPIAGHIFGATFINNATAPALSLQDTLSGAGIALRVKGANADHFGRIHKIIHLQHALKIPFAEVDLLVMAALRSEGQKKDFHLTENTLRALGVFLHLRDEYQITAEQFAALINEVTPYAVGETEPFLDRVLDGPGAGRLADIDAPLVLNETEFELPVEVSVERGAPNAVIAELCRAFSVEENIANAYLSQITRTLRLKKPALTLGFFSSLYRLTRLPRLLRLDMNEGASLIALLNTANPHVMAQLAGKPIIATNDDQLDILDVLVGLANLETWLREKRISAASLLTWLTPHPADIPASLKAFYGLDARIERSALDAIPKIKSSLVNESQLSHAAGPGVTVASGSWLEMFSTYIDRRGLITPFVLDASETLVSKLTELLDGKITSTTGLLIPKADQLDIAANLESLIQNAVIAQDDVVKHILGTAFGKSNEGLTLKPEHALPLLRWVNVSRHDLLAGILEAEPSTAEGSAAPEKGLDVTVWSNLAHHAQVIKHLKLSPAGLTALLDKPQWFALESATLNSKKGSKPLPVLNLDLCYQLGHYHDWVLKCEENGFEEKDALSFFTDIPKPDDPKAVLASARQLGKLMGWLQGETFSFMSSLKDVKQNFAQEQSIKPVVTFDDFIKLLTPAEKKLYDRWEIREKGSLGTLLLMYMLENRTSDVGSEGDTQRGIYDKFKQFMVDNPAPLKVFASQYLPDVKPNMWEELVKYQTNPTRLTLKLHDPETLASEEAKATPESADYSTSSISDIDYALRTQRLCKLTNLSCRSVLALYWLDSTSTFDDYRSSANQLLGVCAEDELIPVQSRLQETWRDALAGYLIGHWAKSNAAAKTNIHSMDDLSSYFLTDILVSSVVRSSIAIQHTASLQHYLHKLYARLEPGYLNSTIPEDLSTAWRQFASEYGLWKIWRTQINHPENMIYYANRPNKTAAFQSLEVELNQGKLDPALLQTAITTYLTKFEQTSNLQIVSGYLDGVDPKNDTYHFIGKTNASPPEYYWRSVDMALRDDKERLSPLAWTEWEKIAVTPTGQITQNRYTVDNEKYACDTIRPVMIEGRPYVFWVERGTVGLPSSDEKNQTPTKFKKLSVQYIYKQSDGFWSTPNEWMSLDGAKDGKRLDDLIDDESSTAKIKPKIPNPYLKDDTYQPGLIALVNIEGERARDPWLTVMLYNCAQDSKSDAPYGVAGRDYFTQSRDLLLINTKILDDSSAGKLSKTIYNSYNDITKIQHPYNGDEITVTFKEAIHDTLAYDLDKYDESVVSSPHRLNTYDKESMTDDVKKILSKVDQPANKKPPSDVPPLLVKIPFWYYAATDQINAPWYKKAAETFNSSYGSKVKFVAYTDDSYTSTAAKNSYAYSNLNAVASIEATLIADKLKTLNLKNRYLRVIANRSGLIIKSVKIRVRVITKQEEIEVNMWGDNITADKGGACTLNSSGAVPFYKLGLSMGYSVNIDGQNHEFMFVDTVFTINKPSLLLEESFRITVYEDTQHSKKFLDSFPIRDIQFDPDSIMNIRLRLYAKAPNATSFTKLSEENVIADGKSSISHDYSWTEEGDYVFALCEAGNPGNNVFVTYKVSAISKDETWDISIKRNEQQAQYLNLNKVANHPPIFPTNVIRLNTLFGKQLVSRASRSVERALEWDAQLLKEPTIDPDIRNPSVDFHGANGIYFRELFLHLPNLVATRLSEQQQFDEAERWFTEYLFDPFRTIVDEKQRPPFWNTRPLAEVGSGTSELQKVVTPTTRAFILSRYNRQAVFLSMVENWQRQGDHFYRQLTPSTLNHAWLSYQKALKLVGPLPERTAVSRWEPTALSTLKGSAFRTPINERVIEARKVIEHRLFNLRHGLTIDGKLLPVMDWRAEGADPFGFGQRGIGHLISTYNSDRMQVPAYRFRQLIPMARAAVQQLQDMGRHYMKLMEDEFNTTLSVLLKQQEIRISDFTLKLKQESISSVKAKKNTLLLSKQAAVFRRDHYGKLIDVGRSPMEEAATALQWTAAALQNCSIPPKILASLIKAAVPTIYGMAVGGNEPSKTIDTVSDAAQIAGKATLYVADKLLVESGYERRATGWQFERKQAELEIQSIDLQLKETNIELNAATISLDEARANRRNLEEAYVAMTTGFTIIPIYNWLVARQELLYAPAYDAVLSLCLSAEAAWRYEIGDYKRPAFVKTTAWIDSYKGMLAGESLLVDLQEMENAYLQSNERRLTIKKTINIWEAKGPDEINKLKAVHNTPLTCQIKSAAFDSNYPGHYLRQIKHVSVSFVMASDASEAMKEVSAILTQIDSTTLIDPTEEGASYLYEKVLKPPISVKRNLRAQQQIALSSGVADDGLGFGPGDWVYELMFHDGRYLPFEGTGAISRWQLSFPDEQFVKSLVNEDKALVKSIQLHMVYTAVDGGKDFTDKVKTLRGKP</sequence>
<protein>
    <recommendedName>
        <fullName evidence="8">Virulence plasmid A protein</fullName>
    </recommendedName>
</protein>
<gene>
    <name evidence="6" type="ORF">BBI10_19365</name>
</gene>
<feature type="domain" description="Tc toxin complex TcA C-terminal TcB-binding" evidence="3">
    <location>
        <begin position="2327"/>
        <end position="2634"/>
    </location>
</feature>